<dbReference type="Proteomes" id="UP000198815">
    <property type="component" value="Unassembled WGS sequence"/>
</dbReference>
<evidence type="ECO:0000313" key="3">
    <source>
        <dbReference type="Proteomes" id="UP000198815"/>
    </source>
</evidence>
<sequence length="178" mass="19729">MKVGIIVGSVRTERLGESVAQWVYELASQRGDAEYVLIDLADFRLPVFDGDSPMRSHKQYAKPEVQRWSDAIDACDGYIVVTPEYNHSVPGALKNAVDSLGPEWLGKTVGFVSYGADAGVRAVEHWRQIVANFEMHDIRSQVSLGLFTDFNENGFAPQERRSGELTRVLDSLVPVSVS</sequence>
<evidence type="ECO:0000259" key="1">
    <source>
        <dbReference type="Pfam" id="PF03358"/>
    </source>
</evidence>
<feature type="domain" description="NADPH-dependent FMN reductase-like" evidence="1">
    <location>
        <begin position="1"/>
        <end position="147"/>
    </location>
</feature>
<name>A0A1H9RG92_9ACTN</name>
<dbReference type="GO" id="GO:0010181">
    <property type="term" value="F:FMN binding"/>
    <property type="evidence" value="ECO:0007669"/>
    <property type="project" value="TreeGrafter"/>
</dbReference>
<keyword evidence="3" id="KW-1185">Reference proteome</keyword>
<proteinExistence type="predicted"/>
<dbReference type="SUPFAM" id="SSF52218">
    <property type="entry name" value="Flavoproteins"/>
    <property type="match status" value="1"/>
</dbReference>
<dbReference type="Pfam" id="PF03358">
    <property type="entry name" value="FMN_red"/>
    <property type="match status" value="1"/>
</dbReference>
<dbReference type="EMBL" id="FOGZ01000007">
    <property type="protein sequence ID" value="SER71820.1"/>
    <property type="molecule type" value="Genomic_DNA"/>
</dbReference>
<protein>
    <submittedName>
        <fullName evidence="2">NAD(P)H-dependent FMN reductase</fullName>
    </submittedName>
</protein>
<dbReference type="GO" id="GO:0005829">
    <property type="term" value="C:cytosol"/>
    <property type="evidence" value="ECO:0007669"/>
    <property type="project" value="TreeGrafter"/>
</dbReference>
<dbReference type="AlphaFoldDB" id="A0A1H9RG92"/>
<dbReference type="InterPro" id="IPR050712">
    <property type="entry name" value="NAD(P)H-dep_reductase"/>
</dbReference>
<dbReference type="InterPro" id="IPR029039">
    <property type="entry name" value="Flavoprotein-like_sf"/>
</dbReference>
<accession>A0A1H9RG92</accession>
<dbReference type="GO" id="GO:0016491">
    <property type="term" value="F:oxidoreductase activity"/>
    <property type="evidence" value="ECO:0007669"/>
    <property type="project" value="InterPro"/>
</dbReference>
<organism evidence="2 3">
    <name type="scientific">Propionibacterium cyclohexanicum</name>
    <dbReference type="NCBI Taxonomy" id="64702"/>
    <lineage>
        <taxon>Bacteria</taxon>
        <taxon>Bacillati</taxon>
        <taxon>Actinomycetota</taxon>
        <taxon>Actinomycetes</taxon>
        <taxon>Propionibacteriales</taxon>
        <taxon>Propionibacteriaceae</taxon>
        <taxon>Propionibacterium</taxon>
    </lineage>
</organism>
<dbReference type="PANTHER" id="PTHR30543:SF21">
    <property type="entry name" value="NAD(P)H-DEPENDENT FMN REDUCTASE LOT6"/>
    <property type="match status" value="1"/>
</dbReference>
<dbReference type="Gene3D" id="3.40.50.360">
    <property type="match status" value="1"/>
</dbReference>
<gene>
    <name evidence="2" type="ORF">SAMN05443377_10752</name>
</gene>
<dbReference type="PANTHER" id="PTHR30543">
    <property type="entry name" value="CHROMATE REDUCTASE"/>
    <property type="match status" value="1"/>
</dbReference>
<dbReference type="STRING" id="64702.SAMN05443377_10752"/>
<dbReference type="RefSeq" id="WP_091968573.1">
    <property type="nucleotide sequence ID" value="NZ_FOGZ01000007.1"/>
</dbReference>
<dbReference type="InterPro" id="IPR005025">
    <property type="entry name" value="FMN_Rdtase-like_dom"/>
</dbReference>
<dbReference type="OrthoDB" id="9812295at2"/>
<reference evidence="2 3" key="1">
    <citation type="submission" date="2016-10" db="EMBL/GenBank/DDBJ databases">
        <authorList>
            <person name="de Groot N.N."/>
        </authorList>
    </citation>
    <scope>NUCLEOTIDE SEQUENCE [LARGE SCALE GENOMIC DNA]</scope>
    <source>
        <strain evidence="2 3">DSM 16859</strain>
    </source>
</reference>
<evidence type="ECO:0000313" key="2">
    <source>
        <dbReference type="EMBL" id="SER71820.1"/>
    </source>
</evidence>